<protein>
    <submittedName>
        <fullName evidence="1">Uncharacterized protein</fullName>
    </submittedName>
</protein>
<dbReference type="Proteomes" id="UP000619265">
    <property type="component" value="Unassembled WGS sequence"/>
</dbReference>
<accession>A0A833TIS5</accession>
<reference evidence="1" key="2">
    <citation type="submission" date="2020-03" db="EMBL/GenBank/DDBJ databases">
        <title>Walnut 2.0.</title>
        <authorList>
            <person name="Marrano A."/>
            <person name="Britton M."/>
            <person name="Zimin A.V."/>
            <person name="Zaini P.A."/>
            <person name="Workman R."/>
            <person name="Puiu D."/>
            <person name="Bianco L."/>
            <person name="Allen B.J."/>
            <person name="Troggio M."/>
            <person name="Leslie C.A."/>
            <person name="Timp W."/>
            <person name="Dendekar A."/>
            <person name="Salzberg S.L."/>
            <person name="Neale D.B."/>
        </authorList>
    </citation>
    <scope>NUCLEOTIDE SEQUENCE</scope>
    <source>
        <tissue evidence="1">Leaves</tissue>
    </source>
</reference>
<comment type="caution">
    <text evidence="1">The sequence shown here is derived from an EMBL/GenBank/DDBJ whole genome shotgun (WGS) entry which is preliminary data.</text>
</comment>
<dbReference type="Gramene" id="Jr16_03410_p3">
    <property type="protein sequence ID" value="cds.Jr16_03410_p3"/>
    <property type="gene ID" value="Jr16_03410"/>
</dbReference>
<proteinExistence type="predicted"/>
<organism evidence="1 2">
    <name type="scientific">Juglans regia</name>
    <name type="common">English walnut</name>
    <dbReference type="NCBI Taxonomy" id="51240"/>
    <lineage>
        <taxon>Eukaryota</taxon>
        <taxon>Viridiplantae</taxon>
        <taxon>Streptophyta</taxon>
        <taxon>Embryophyta</taxon>
        <taxon>Tracheophyta</taxon>
        <taxon>Spermatophyta</taxon>
        <taxon>Magnoliopsida</taxon>
        <taxon>eudicotyledons</taxon>
        <taxon>Gunneridae</taxon>
        <taxon>Pentapetalae</taxon>
        <taxon>rosids</taxon>
        <taxon>fabids</taxon>
        <taxon>Fagales</taxon>
        <taxon>Juglandaceae</taxon>
        <taxon>Juglans</taxon>
    </lineage>
</organism>
<name>A0A833TIS5_JUGRE</name>
<evidence type="ECO:0000313" key="2">
    <source>
        <dbReference type="Proteomes" id="UP000619265"/>
    </source>
</evidence>
<gene>
    <name evidence="1" type="ORF">F2P56_035134</name>
</gene>
<sequence>MASGFTGSILGTLMQGNGPMGRAMGSECKPAPMGAAILGSSSAGSSTASAATISETEIDMRENILETRFMDLASITLLMVTVTRGHGTKVVSKAMVCILSEMETQDAVNGGVPAALSILYHH</sequence>
<evidence type="ECO:0000313" key="1">
    <source>
        <dbReference type="EMBL" id="KAF5442482.1"/>
    </source>
</evidence>
<dbReference type="AlphaFoldDB" id="A0A833TIS5"/>
<dbReference type="EMBL" id="LIHL02000016">
    <property type="protein sequence ID" value="KAF5442482.1"/>
    <property type="molecule type" value="Genomic_DNA"/>
</dbReference>
<reference evidence="1" key="1">
    <citation type="submission" date="2015-10" db="EMBL/GenBank/DDBJ databases">
        <authorList>
            <person name="Martinez-Garcia P.J."/>
            <person name="Crepeau M.W."/>
            <person name="Puiu D."/>
            <person name="Gonzalez-Ibeas D."/>
            <person name="Whalen J."/>
            <person name="Stevens K."/>
            <person name="Paul R."/>
            <person name="Butterfield T."/>
            <person name="Britton M."/>
            <person name="Reagan R."/>
            <person name="Chakraborty S."/>
            <person name="Walawage S.L."/>
            <person name="Vasquez-Gross H.A."/>
            <person name="Cardeno C."/>
            <person name="Famula R."/>
            <person name="Pratt K."/>
            <person name="Kuruganti S."/>
            <person name="Aradhya M.K."/>
            <person name="Leslie C.A."/>
            <person name="Dandekar A.M."/>
            <person name="Salzberg S.L."/>
            <person name="Wegrzyn J.L."/>
            <person name="Langley C.H."/>
            <person name="Neale D.B."/>
        </authorList>
    </citation>
    <scope>NUCLEOTIDE SEQUENCE</scope>
    <source>
        <tissue evidence="1">Leaves</tissue>
    </source>
</reference>